<dbReference type="OrthoDB" id="2555634at2759"/>
<feature type="region of interest" description="Disordered" evidence="1">
    <location>
        <begin position="393"/>
        <end position="413"/>
    </location>
</feature>
<feature type="non-terminal residue" evidence="2">
    <location>
        <position position="1"/>
    </location>
</feature>
<evidence type="ECO:0008006" key="4">
    <source>
        <dbReference type="Google" id="ProtNLM"/>
    </source>
</evidence>
<evidence type="ECO:0000313" key="3">
    <source>
        <dbReference type="Proteomes" id="UP000258309"/>
    </source>
</evidence>
<evidence type="ECO:0000313" key="2">
    <source>
        <dbReference type="EMBL" id="RFU29182.1"/>
    </source>
</evidence>
<organism evidence="2 3">
    <name type="scientific">Scytalidium lignicola</name>
    <name type="common">Hyphomycete</name>
    <dbReference type="NCBI Taxonomy" id="5539"/>
    <lineage>
        <taxon>Eukaryota</taxon>
        <taxon>Fungi</taxon>
        <taxon>Dikarya</taxon>
        <taxon>Ascomycota</taxon>
        <taxon>Pezizomycotina</taxon>
        <taxon>Leotiomycetes</taxon>
        <taxon>Leotiomycetes incertae sedis</taxon>
        <taxon>Scytalidium</taxon>
    </lineage>
</organism>
<name>A0A3E2H7L6_SCYLI</name>
<evidence type="ECO:0000256" key="1">
    <source>
        <dbReference type="SAM" id="MobiDB-lite"/>
    </source>
</evidence>
<comment type="caution">
    <text evidence="2">The sequence shown here is derived from an EMBL/GenBank/DDBJ whole genome shotgun (WGS) entry which is preliminary data.</text>
</comment>
<dbReference type="PANTHER" id="PTHR13621:SF2">
    <property type="entry name" value="PROLINE-RICH PROTEIN PRCC"/>
    <property type="match status" value="1"/>
</dbReference>
<dbReference type="OMA" id="KPLMFRP"/>
<feature type="region of interest" description="Disordered" evidence="1">
    <location>
        <begin position="195"/>
        <end position="233"/>
    </location>
</feature>
<dbReference type="PANTHER" id="PTHR13621">
    <property type="entry name" value="PROLINE-RICH PROTEIN PRCC"/>
    <property type="match status" value="1"/>
</dbReference>
<dbReference type="GO" id="GO:0005634">
    <property type="term" value="C:nucleus"/>
    <property type="evidence" value="ECO:0007669"/>
    <property type="project" value="TreeGrafter"/>
</dbReference>
<protein>
    <recommendedName>
        <fullName evidence="4">Mitotic checkpoint regulator, MAD2B-interacting-domain-containing protein</fullName>
    </recommendedName>
</protein>
<dbReference type="Proteomes" id="UP000258309">
    <property type="component" value="Unassembled WGS sequence"/>
</dbReference>
<feature type="compositionally biased region" description="Polar residues" evidence="1">
    <location>
        <begin position="205"/>
        <end position="225"/>
    </location>
</feature>
<sequence length="413" mass="44034">MGLVDYSDSDTSDVEVYSAAKPALAPSTTKPAFHRVVDRSNPGKIRVSLPHAALKEAVEADDGPPTKRAKLGGGGFSGFNSFLPAPKRSGAAAVSTSSNRNGSAAKKVGLGIGVSLKTGATPGFSREPEPDQEAEDVNREDIDTDKEGAIGPATISSLNLPPPKTAQIPEQKPAEEVKLVGKPLMFKPLSVARKPAKKKKLAVSSEGSPATISVSIAPQTPQLPQTPVDKPKRPRVSLFSISTKDPAAPATASSNDYQSVIYSNTNEQEEQEEDEALFGQRPYEETPNSTDYVPPFVPTPPVADYQSLDTIAGDLNLSAAERRQLFGRHGAGKGTGMSATKVINFNTDQEYLHNEELRASGQQIMHNPVRSIAPGKHSLRQLVNAAQSQREALEESFAKGKSNRAEASSRYGW</sequence>
<dbReference type="AlphaFoldDB" id="A0A3E2H7L6"/>
<accession>A0A3E2H7L6</accession>
<feature type="region of interest" description="Disordered" evidence="1">
    <location>
        <begin position="117"/>
        <end position="171"/>
    </location>
</feature>
<feature type="non-terminal residue" evidence="2">
    <location>
        <position position="413"/>
    </location>
</feature>
<keyword evidence="3" id="KW-1185">Reference proteome</keyword>
<dbReference type="STRING" id="5539.A0A3E2H7L6"/>
<dbReference type="Pfam" id="PF10253">
    <property type="entry name" value="PRCC"/>
    <property type="match status" value="1"/>
</dbReference>
<dbReference type="InterPro" id="IPR018800">
    <property type="entry name" value="PRCC"/>
</dbReference>
<reference evidence="2 3" key="1">
    <citation type="submission" date="2018-05" db="EMBL/GenBank/DDBJ databases">
        <title>Draft genome sequence of Scytalidium lignicola DSM 105466, a ubiquitous saprotrophic fungus.</title>
        <authorList>
            <person name="Buettner E."/>
            <person name="Gebauer A.M."/>
            <person name="Hofrichter M."/>
            <person name="Liers C."/>
            <person name="Kellner H."/>
        </authorList>
    </citation>
    <scope>NUCLEOTIDE SEQUENCE [LARGE SCALE GENOMIC DNA]</scope>
    <source>
        <strain evidence="2 3">DSM 105466</strain>
    </source>
</reference>
<feature type="compositionally biased region" description="Basic and acidic residues" evidence="1">
    <location>
        <begin position="136"/>
        <end position="148"/>
    </location>
</feature>
<proteinExistence type="predicted"/>
<gene>
    <name evidence="2" type="ORF">B7463_g7161</name>
</gene>
<dbReference type="EMBL" id="NCSJ02000137">
    <property type="protein sequence ID" value="RFU29182.1"/>
    <property type="molecule type" value="Genomic_DNA"/>
</dbReference>